<evidence type="ECO:0000256" key="3">
    <source>
        <dbReference type="ARBA" id="ARBA00023172"/>
    </source>
</evidence>
<feature type="domain" description="Resolvase/invertase-type recombinase catalytic" evidence="6">
    <location>
        <begin position="7"/>
        <end position="156"/>
    </location>
</feature>
<dbReference type="Proteomes" id="UP000633365">
    <property type="component" value="Unassembled WGS sequence"/>
</dbReference>
<reference evidence="8" key="1">
    <citation type="submission" date="2021-01" db="EMBL/GenBank/DDBJ databases">
        <title>Genome public.</title>
        <authorList>
            <person name="Liu C."/>
            <person name="Sun Q."/>
        </authorList>
    </citation>
    <scope>NUCLEOTIDE SEQUENCE</scope>
    <source>
        <strain evidence="8">M6</strain>
    </source>
</reference>
<dbReference type="CDD" id="cd00338">
    <property type="entry name" value="Ser_Recombinase"/>
    <property type="match status" value="1"/>
</dbReference>
<dbReference type="InterPro" id="IPR050639">
    <property type="entry name" value="SSR_resolvase"/>
</dbReference>
<keyword evidence="3" id="KW-0233">DNA recombination</keyword>
<gene>
    <name evidence="8" type="ORF">JKK62_13660</name>
</gene>
<dbReference type="Pfam" id="PF00239">
    <property type="entry name" value="Resolvase"/>
    <property type="match status" value="1"/>
</dbReference>
<dbReference type="PANTHER" id="PTHR30461">
    <property type="entry name" value="DNA-INVERTASE FROM LAMBDOID PROPHAGE"/>
    <property type="match status" value="1"/>
</dbReference>
<accession>A0A934WTJ9</accession>
<dbReference type="AlphaFoldDB" id="A0A934WTJ9"/>
<dbReference type="Gene3D" id="3.90.1750.20">
    <property type="entry name" value="Putative Large Serine Recombinase, Chain B, Domain 2"/>
    <property type="match status" value="1"/>
</dbReference>
<proteinExistence type="predicted"/>
<dbReference type="SUPFAM" id="SSF53041">
    <property type="entry name" value="Resolvase-like"/>
    <property type="match status" value="1"/>
</dbReference>
<dbReference type="Gene3D" id="3.40.50.1390">
    <property type="entry name" value="Resolvase, N-terminal catalytic domain"/>
    <property type="match status" value="1"/>
</dbReference>
<dbReference type="PANTHER" id="PTHR30461:SF23">
    <property type="entry name" value="DNA RECOMBINASE-RELATED"/>
    <property type="match status" value="1"/>
</dbReference>
<dbReference type="InterPro" id="IPR006119">
    <property type="entry name" value="Resolv_N"/>
</dbReference>
<sequence length="480" mass="55109">MNIEFKTAAAYIRVSTDNQTELSPDSQIKEIRKYAKQHGYIVPNEFIFRDDGISGRKAEKRPDFIRMIAIAKQKPAPFSAVLLWKFSRFARNQEESIFYKGMLAKNNIDVKSISEPIIDGPFGSLIERIIEWFDEFYSINLSGEVKRGMTERVERGGAVSIPAFGYNIVDKKYVINLDTAPIVRQIYADYLNGMGALQIAHKLNDMGIRTTRGNLWENRTVDYVLRNPVYIGKIRWNPNGRTRRNYDDPNIMIVDGQHEPIIDEDSFNKVQAVYEVNQKKHARYAHANGKKYMYMLHGLVKCSDCGASLSMSARGQGLQCIRYTKGQCKSSHYISIKRLNEMVISTIDTFFQSGMFNVVVKDTQSTSPAVEIDVDALIEKEVQKYDRIKEAFEAGIYTVEELRKSRDLIDQRINALRAQKKPQPDVKVLRRKIINENKNAIQTLRDPSVSEEEKNALLHGFVDRIIFDRATTSIDVIFYI</sequence>
<dbReference type="InterPro" id="IPR036162">
    <property type="entry name" value="Resolvase-like_N_sf"/>
</dbReference>
<evidence type="ECO:0000256" key="4">
    <source>
        <dbReference type="PIRSR" id="PIRSR606118-50"/>
    </source>
</evidence>
<evidence type="ECO:0000313" key="8">
    <source>
        <dbReference type="EMBL" id="MBK6089674.1"/>
    </source>
</evidence>
<organism evidence="8 9">
    <name type="scientific">Ruminococcus difficilis</name>
    <dbReference type="NCBI Taxonomy" id="2763069"/>
    <lineage>
        <taxon>Bacteria</taxon>
        <taxon>Bacillati</taxon>
        <taxon>Bacillota</taxon>
        <taxon>Clostridia</taxon>
        <taxon>Eubacteriales</taxon>
        <taxon>Oscillospiraceae</taxon>
        <taxon>Ruminococcus</taxon>
    </lineage>
</organism>
<dbReference type="GO" id="GO:0015074">
    <property type="term" value="P:DNA integration"/>
    <property type="evidence" value="ECO:0007669"/>
    <property type="project" value="UniProtKB-KW"/>
</dbReference>
<keyword evidence="9" id="KW-1185">Reference proteome</keyword>
<dbReference type="PROSITE" id="PS51737">
    <property type="entry name" value="RECOMBINASE_DNA_BIND"/>
    <property type="match status" value="1"/>
</dbReference>
<dbReference type="GO" id="GO:0003677">
    <property type="term" value="F:DNA binding"/>
    <property type="evidence" value="ECO:0007669"/>
    <property type="project" value="UniProtKB-KW"/>
</dbReference>
<evidence type="ECO:0000256" key="1">
    <source>
        <dbReference type="ARBA" id="ARBA00022908"/>
    </source>
</evidence>
<evidence type="ECO:0000259" key="7">
    <source>
        <dbReference type="PROSITE" id="PS51737"/>
    </source>
</evidence>
<name>A0A934WTJ9_9FIRM</name>
<dbReference type="InterPro" id="IPR038109">
    <property type="entry name" value="DNA_bind_recomb_sf"/>
</dbReference>
<dbReference type="GO" id="GO:0000150">
    <property type="term" value="F:DNA strand exchange activity"/>
    <property type="evidence" value="ECO:0007669"/>
    <property type="project" value="InterPro"/>
</dbReference>
<comment type="caution">
    <text evidence="8">The sequence shown here is derived from an EMBL/GenBank/DDBJ whole genome shotgun (WGS) entry which is preliminary data.</text>
</comment>
<keyword evidence="2" id="KW-0238">DNA-binding</keyword>
<protein>
    <submittedName>
        <fullName evidence="8">Recombinase family protein</fullName>
    </submittedName>
</protein>
<feature type="domain" description="Recombinase" evidence="7">
    <location>
        <begin position="163"/>
        <end position="280"/>
    </location>
</feature>
<evidence type="ECO:0000256" key="5">
    <source>
        <dbReference type="PROSITE-ProRule" id="PRU10137"/>
    </source>
</evidence>
<evidence type="ECO:0000259" key="6">
    <source>
        <dbReference type="PROSITE" id="PS51736"/>
    </source>
</evidence>
<dbReference type="RefSeq" id="WP_201428380.1">
    <property type="nucleotide sequence ID" value="NZ_JAEQMG010000145.1"/>
</dbReference>
<dbReference type="InterPro" id="IPR006118">
    <property type="entry name" value="Recombinase_CS"/>
</dbReference>
<feature type="active site" description="O-(5'-phospho-DNA)-serine intermediate" evidence="4 5">
    <location>
        <position position="15"/>
    </location>
</feature>
<evidence type="ECO:0000256" key="2">
    <source>
        <dbReference type="ARBA" id="ARBA00023125"/>
    </source>
</evidence>
<dbReference type="Pfam" id="PF07508">
    <property type="entry name" value="Recombinase"/>
    <property type="match status" value="1"/>
</dbReference>
<dbReference type="InterPro" id="IPR011109">
    <property type="entry name" value="DNA_bind_recombinase_dom"/>
</dbReference>
<dbReference type="PROSITE" id="PS00397">
    <property type="entry name" value="RECOMBINASES_1"/>
    <property type="match status" value="1"/>
</dbReference>
<dbReference type="InterPro" id="IPR025827">
    <property type="entry name" value="Zn_ribbon_recom_dom"/>
</dbReference>
<keyword evidence="1" id="KW-0229">DNA integration</keyword>
<dbReference type="PROSITE" id="PS51736">
    <property type="entry name" value="RECOMBINASES_3"/>
    <property type="match status" value="1"/>
</dbReference>
<evidence type="ECO:0000313" key="9">
    <source>
        <dbReference type="Proteomes" id="UP000633365"/>
    </source>
</evidence>
<dbReference type="EMBL" id="JAEQMG010000145">
    <property type="protein sequence ID" value="MBK6089674.1"/>
    <property type="molecule type" value="Genomic_DNA"/>
</dbReference>
<dbReference type="SMART" id="SM00857">
    <property type="entry name" value="Resolvase"/>
    <property type="match status" value="1"/>
</dbReference>
<dbReference type="Pfam" id="PF13408">
    <property type="entry name" value="Zn_ribbon_recom"/>
    <property type="match status" value="1"/>
</dbReference>